<keyword evidence="2" id="KW-1185">Reference proteome</keyword>
<organism evidence="1 2">
    <name type="scientific">Roseibium porphyridii</name>
    <dbReference type="NCBI Taxonomy" id="2866279"/>
    <lineage>
        <taxon>Bacteria</taxon>
        <taxon>Pseudomonadati</taxon>
        <taxon>Pseudomonadota</taxon>
        <taxon>Alphaproteobacteria</taxon>
        <taxon>Hyphomicrobiales</taxon>
        <taxon>Stappiaceae</taxon>
        <taxon>Roseibium</taxon>
    </lineage>
</organism>
<name>A0ABY8EYA4_9HYPH</name>
<gene>
    <name evidence="1" type="ORF">K1718_18115</name>
</gene>
<evidence type="ECO:0000313" key="2">
    <source>
        <dbReference type="Proteomes" id="UP001209803"/>
    </source>
</evidence>
<dbReference type="Proteomes" id="UP001209803">
    <property type="component" value="Chromosome"/>
</dbReference>
<proteinExistence type="predicted"/>
<reference evidence="1 2" key="1">
    <citation type="submission" date="2023-03" db="EMBL/GenBank/DDBJ databases">
        <title>Roseibium porphyridii sp. nov. and Roseibium rhodosorbium sp. nov. isolated from marine algae, Porphyridium cruentum and Rhodosorus marinus, respectively.</title>
        <authorList>
            <person name="Lee M.W."/>
            <person name="Choi B.J."/>
            <person name="Lee J.K."/>
            <person name="Choi D.G."/>
            <person name="Baek J.H."/>
            <person name="Bayburt H."/>
            <person name="Kim J.M."/>
            <person name="Han D.M."/>
            <person name="Kim K.H."/>
            <person name="Jeon C.O."/>
        </authorList>
    </citation>
    <scope>NUCLEOTIDE SEQUENCE [LARGE SCALE GENOMIC DNA]</scope>
    <source>
        <strain evidence="1 2">KMA01</strain>
    </source>
</reference>
<sequence length="61" mass="7191">MLHTGDSYELRARSLRNQELRRLTDVFSRFLFRSTSSKRAHKRFEELQGANDLSVEVHRAA</sequence>
<evidence type="ECO:0000313" key="1">
    <source>
        <dbReference type="EMBL" id="WFE88073.1"/>
    </source>
</evidence>
<protein>
    <submittedName>
        <fullName evidence="1">Uncharacterized protein</fullName>
    </submittedName>
</protein>
<dbReference type="EMBL" id="CP120863">
    <property type="protein sequence ID" value="WFE88073.1"/>
    <property type="molecule type" value="Genomic_DNA"/>
</dbReference>
<accession>A0ABY8EYA4</accession>
<dbReference type="RefSeq" id="WP_152502288.1">
    <property type="nucleotide sequence ID" value="NZ_CP120863.1"/>
</dbReference>